<proteinExistence type="predicted"/>
<dbReference type="Proteomes" id="UP000323824">
    <property type="component" value="Chromosome"/>
</dbReference>
<keyword evidence="8" id="KW-0902">Two-component regulatory system</keyword>
<feature type="domain" description="Signal transduction histidine kinase subgroup 3 dimerisation and phosphoacceptor" evidence="11">
    <location>
        <begin position="227"/>
        <end position="291"/>
    </location>
</feature>
<evidence type="ECO:0000256" key="5">
    <source>
        <dbReference type="ARBA" id="ARBA00022741"/>
    </source>
</evidence>
<dbReference type="InterPro" id="IPR050482">
    <property type="entry name" value="Sensor_HK_TwoCompSys"/>
</dbReference>
<dbReference type="PANTHER" id="PTHR24421">
    <property type="entry name" value="NITRATE/NITRITE SENSOR PROTEIN NARX-RELATED"/>
    <property type="match status" value="1"/>
</dbReference>
<dbReference type="GO" id="GO:0005524">
    <property type="term" value="F:ATP binding"/>
    <property type="evidence" value="ECO:0007669"/>
    <property type="project" value="UniProtKB-KW"/>
</dbReference>
<organism evidence="12 13">
    <name type="scientific">Thiospirochaeta perfilievii</name>
    <dbReference type="NCBI Taxonomy" id="252967"/>
    <lineage>
        <taxon>Bacteria</taxon>
        <taxon>Pseudomonadati</taxon>
        <taxon>Spirochaetota</taxon>
        <taxon>Spirochaetia</taxon>
        <taxon>Spirochaetales</taxon>
        <taxon>Spirochaetaceae</taxon>
        <taxon>Thiospirochaeta</taxon>
    </lineage>
</organism>
<dbReference type="EMBL" id="CP035807">
    <property type="protein sequence ID" value="QEN05108.1"/>
    <property type="molecule type" value="Genomic_DNA"/>
</dbReference>
<dbReference type="Gene3D" id="1.20.5.1930">
    <property type="match status" value="1"/>
</dbReference>
<dbReference type="Pfam" id="PF07730">
    <property type="entry name" value="HisKA_3"/>
    <property type="match status" value="1"/>
</dbReference>
<dbReference type="CDD" id="cd16917">
    <property type="entry name" value="HATPase_UhpB-NarQ-NarX-like"/>
    <property type="match status" value="1"/>
</dbReference>
<keyword evidence="13" id="KW-1185">Reference proteome</keyword>
<evidence type="ECO:0000256" key="3">
    <source>
        <dbReference type="ARBA" id="ARBA00022553"/>
    </source>
</evidence>
<evidence type="ECO:0000313" key="12">
    <source>
        <dbReference type="EMBL" id="QEN05108.1"/>
    </source>
</evidence>
<keyword evidence="6 12" id="KW-0418">Kinase</keyword>
<reference evidence="12 13" key="2">
    <citation type="submission" date="2019-09" db="EMBL/GenBank/DDBJ databases">
        <title>Complete Genome Sequence and Methylome Analysis of free living Spirochaetas.</title>
        <authorList>
            <person name="Leshcheva N."/>
            <person name="Mikheeva N."/>
        </authorList>
    </citation>
    <scope>NUCLEOTIDE SEQUENCE [LARGE SCALE GENOMIC DNA]</scope>
    <source>
        <strain evidence="12 13">P</strain>
    </source>
</reference>
<evidence type="ECO:0000256" key="7">
    <source>
        <dbReference type="ARBA" id="ARBA00022840"/>
    </source>
</evidence>
<keyword evidence="7" id="KW-0067">ATP-binding</keyword>
<keyword evidence="9" id="KW-1133">Transmembrane helix</keyword>
<evidence type="ECO:0000259" key="10">
    <source>
        <dbReference type="Pfam" id="PF02518"/>
    </source>
</evidence>
<dbReference type="KEGG" id="sper:EW093_10425"/>
<dbReference type="Gene3D" id="3.30.565.10">
    <property type="entry name" value="Histidine kinase-like ATPase, C-terminal domain"/>
    <property type="match status" value="1"/>
</dbReference>
<evidence type="ECO:0000256" key="9">
    <source>
        <dbReference type="SAM" id="Phobius"/>
    </source>
</evidence>
<evidence type="ECO:0000256" key="4">
    <source>
        <dbReference type="ARBA" id="ARBA00022679"/>
    </source>
</evidence>
<evidence type="ECO:0000256" key="2">
    <source>
        <dbReference type="ARBA" id="ARBA00012438"/>
    </source>
</evidence>
<feature type="transmembrane region" description="Helical" evidence="9">
    <location>
        <begin position="164"/>
        <end position="185"/>
    </location>
</feature>
<keyword evidence="9" id="KW-0472">Membrane</keyword>
<dbReference type="PANTHER" id="PTHR24421:SF10">
    <property type="entry name" value="NITRATE_NITRITE SENSOR PROTEIN NARQ"/>
    <property type="match status" value="1"/>
</dbReference>
<evidence type="ECO:0000259" key="11">
    <source>
        <dbReference type="Pfam" id="PF07730"/>
    </source>
</evidence>
<dbReference type="GO" id="GO:0046983">
    <property type="term" value="F:protein dimerization activity"/>
    <property type="evidence" value="ECO:0007669"/>
    <property type="project" value="InterPro"/>
</dbReference>
<keyword evidence="5" id="KW-0547">Nucleotide-binding</keyword>
<feature type="transmembrane region" description="Helical" evidence="9">
    <location>
        <begin position="88"/>
        <end position="105"/>
    </location>
</feature>
<dbReference type="OrthoDB" id="9781904at2"/>
<keyword evidence="4" id="KW-0808">Transferase</keyword>
<evidence type="ECO:0000256" key="6">
    <source>
        <dbReference type="ARBA" id="ARBA00022777"/>
    </source>
</evidence>
<keyword evidence="3" id="KW-0597">Phosphoprotein</keyword>
<dbReference type="EC" id="2.7.13.3" evidence="2"/>
<protein>
    <recommendedName>
        <fullName evidence="2">histidine kinase</fullName>
        <ecNumber evidence="2">2.7.13.3</ecNumber>
    </recommendedName>
</protein>
<feature type="transmembrane region" description="Helical" evidence="9">
    <location>
        <begin position="63"/>
        <end position="81"/>
    </location>
</feature>
<comment type="catalytic activity">
    <reaction evidence="1">
        <text>ATP + protein L-histidine = ADP + protein N-phospho-L-histidine.</text>
        <dbReference type="EC" id="2.7.13.3"/>
    </reaction>
</comment>
<gene>
    <name evidence="12" type="ORF">EW093_10425</name>
</gene>
<name>A0A5C1QCP6_9SPIO</name>
<reference evidence="12 13" key="1">
    <citation type="submission" date="2019-02" db="EMBL/GenBank/DDBJ databases">
        <authorList>
            <person name="Fomenkov A."/>
            <person name="Dubinina G."/>
            <person name="Grabovich M."/>
            <person name="Vincze T."/>
            <person name="Roberts R.J."/>
        </authorList>
    </citation>
    <scope>NUCLEOTIDE SEQUENCE [LARGE SCALE GENOMIC DNA]</scope>
    <source>
        <strain evidence="12 13">P</strain>
    </source>
</reference>
<dbReference type="AlphaFoldDB" id="A0A5C1QCP6"/>
<dbReference type="SUPFAM" id="SSF55874">
    <property type="entry name" value="ATPase domain of HSP90 chaperone/DNA topoisomerase II/histidine kinase"/>
    <property type="match status" value="1"/>
</dbReference>
<dbReference type="GO" id="GO:0000155">
    <property type="term" value="F:phosphorelay sensor kinase activity"/>
    <property type="evidence" value="ECO:0007669"/>
    <property type="project" value="InterPro"/>
</dbReference>
<dbReference type="Pfam" id="PF02518">
    <property type="entry name" value="HATPase_c"/>
    <property type="match status" value="1"/>
</dbReference>
<feature type="domain" description="Histidine kinase/HSP90-like ATPase" evidence="10">
    <location>
        <begin position="337"/>
        <end position="419"/>
    </location>
</feature>
<sequence length="425" mass="48927">MLRYLKKERVQYINTSITIDKMKRDKLSIYILLFGASLVVHLFVFFDYKFLLESWSQPKNWHLQSYILILVSFLISALLIFTKKLRLLLLNIKFATLVLIGYPLGEYLNIETILLASIILEAVYYIPKLYGGFLSILFILITFLNQKPVTTWGVSLNKPDTHQLLFFIFTSLLILSIAIFLKTIFKKFEDSSFNVNRLDNAVKELTDINLDFQNYAAAVEHEAIEKERKRISREMHDIIGYTLTNQLMIIQAVLSLGEDLSPEIKKLLLQSQQQTNDGMAQARNALYKLREFSPDSEVGIKLIYKLVRTFEQITGIDIKIDFSNTPDTFGRVIDMVIYRLTQESLTNAFRHGKATKISIIMALRNEEILISIWDNGKGASKINEGIGLKGMRERLSSINGTFQTMTLNSGFTIRARIPYSIKQME</sequence>
<dbReference type="InterPro" id="IPR003594">
    <property type="entry name" value="HATPase_dom"/>
</dbReference>
<feature type="transmembrane region" description="Helical" evidence="9">
    <location>
        <begin position="29"/>
        <end position="51"/>
    </location>
</feature>
<evidence type="ECO:0000256" key="8">
    <source>
        <dbReference type="ARBA" id="ARBA00023012"/>
    </source>
</evidence>
<feature type="transmembrane region" description="Helical" evidence="9">
    <location>
        <begin position="125"/>
        <end position="144"/>
    </location>
</feature>
<evidence type="ECO:0000313" key="13">
    <source>
        <dbReference type="Proteomes" id="UP000323824"/>
    </source>
</evidence>
<evidence type="ECO:0000256" key="1">
    <source>
        <dbReference type="ARBA" id="ARBA00000085"/>
    </source>
</evidence>
<dbReference type="GO" id="GO:0016020">
    <property type="term" value="C:membrane"/>
    <property type="evidence" value="ECO:0007669"/>
    <property type="project" value="InterPro"/>
</dbReference>
<dbReference type="InterPro" id="IPR036890">
    <property type="entry name" value="HATPase_C_sf"/>
</dbReference>
<accession>A0A5C1QCP6</accession>
<keyword evidence="9" id="KW-0812">Transmembrane</keyword>
<dbReference type="InterPro" id="IPR011712">
    <property type="entry name" value="Sig_transdc_His_kin_sub3_dim/P"/>
</dbReference>